<name>A0A0A8Z714_ARUDO</name>
<evidence type="ECO:0000313" key="1">
    <source>
        <dbReference type="EMBL" id="JAD34586.1"/>
    </source>
</evidence>
<proteinExistence type="predicted"/>
<reference evidence="1" key="2">
    <citation type="journal article" date="2015" name="Data Brief">
        <title>Shoot transcriptome of the giant reed, Arundo donax.</title>
        <authorList>
            <person name="Barrero R.A."/>
            <person name="Guerrero F.D."/>
            <person name="Moolhuijzen P."/>
            <person name="Goolsby J.A."/>
            <person name="Tidwell J."/>
            <person name="Bellgard S.E."/>
            <person name="Bellgard M.I."/>
        </authorList>
    </citation>
    <scope>NUCLEOTIDE SEQUENCE</scope>
    <source>
        <tissue evidence="1">Shoot tissue taken approximately 20 cm above the soil surface</tissue>
    </source>
</reference>
<dbReference type="EMBL" id="GBRH01263309">
    <property type="protein sequence ID" value="JAD34586.1"/>
    <property type="molecule type" value="Transcribed_RNA"/>
</dbReference>
<dbReference type="AlphaFoldDB" id="A0A0A8Z714"/>
<reference evidence="1" key="1">
    <citation type="submission" date="2014-09" db="EMBL/GenBank/DDBJ databases">
        <authorList>
            <person name="Magalhaes I.L.F."/>
            <person name="Oliveira U."/>
            <person name="Santos F.R."/>
            <person name="Vidigal T.H.D.A."/>
            <person name="Brescovit A.D."/>
            <person name="Santos A.J."/>
        </authorList>
    </citation>
    <scope>NUCLEOTIDE SEQUENCE</scope>
    <source>
        <tissue evidence="1">Shoot tissue taken approximately 20 cm above the soil surface</tissue>
    </source>
</reference>
<sequence length="40" mass="4847">MRKILLLVELLVQHLKKMVVIRQKPKNLELQLHENHECCK</sequence>
<accession>A0A0A8Z714</accession>
<organism evidence="1">
    <name type="scientific">Arundo donax</name>
    <name type="common">Giant reed</name>
    <name type="synonym">Donax arundinaceus</name>
    <dbReference type="NCBI Taxonomy" id="35708"/>
    <lineage>
        <taxon>Eukaryota</taxon>
        <taxon>Viridiplantae</taxon>
        <taxon>Streptophyta</taxon>
        <taxon>Embryophyta</taxon>
        <taxon>Tracheophyta</taxon>
        <taxon>Spermatophyta</taxon>
        <taxon>Magnoliopsida</taxon>
        <taxon>Liliopsida</taxon>
        <taxon>Poales</taxon>
        <taxon>Poaceae</taxon>
        <taxon>PACMAD clade</taxon>
        <taxon>Arundinoideae</taxon>
        <taxon>Arundineae</taxon>
        <taxon>Arundo</taxon>
    </lineage>
</organism>
<protein>
    <submittedName>
        <fullName evidence="1">Uncharacterized protein</fullName>
    </submittedName>
</protein>